<keyword evidence="3" id="KW-1185">Reference proteome</keyword>
<dbReference type="Gramene" id="GBG74458">
    <property type="protein sequence ID" value="GBG74458"/>
    <property type="gene ID" value="CBR_g18867"/>
</dbReference>
<comment type="caution">
    <text evidence="2">The sequence shown here is derived from an EMBL/GenBank/DDBJ whole genome shotgun (WGS) entry which is preliminary data.</text>
</comment>
<gene>
    <name evidence="2" type="ORF">CBR_g18867</name>
</gene>
<reference evidence="2 3" key="1">
    <citation type="journal article" date="2018" name="Cell">
        <title>The Chara Genome: Secondary Complexity and Implications for Plant Terrestrialization.</title>
        <authorList>
            <person name="Nishiyama T."/>
            <person name="Sakayama H."/>
            <person name="Vries J.D."/>
            <person name="Buschmann H."/>
            <person name="Saint-Marcoux D."/>
            <person name="Ullrich K.K."/>
            <person name="Haas F.B."/>
            <person name="Vanderstraeten L."/>
            <person name="Becker D."/>
            <person name="Lang D."/>
            <person name="Vosolsobe S."/>
            <person name="Rombauts S."/>
            <person name="Wilhelmsson P.K.I."/>
            <person name="Janitza P."/>
            <person name="Kern R."/>
            <person name="Heyl A."/>
            <person name="Rumpler F."/>
            <person name="Villalobos L.I.A.C."/>
            <person name="Clay J.M."/>
            <person name="Skokan R."/>
            <person name="Toyoda A."/>
            <person name="Suzuki Y."/>
            <person name="Kagoshima H."/>
            <person name="Schijlen E."/>
            <person name="Tajeshwar N."/>
            <person name="Catarino B."/>
            <person name="Hetherington A.J."/>
            <person name="Saltykova A."/>
            <person name="Bonnot C."/>
            <person name="Breuninger H."/>
            <person name="Symeonidi A."/>
            <person name="Radhakrishnan G.V."/>
            <person name="Van Nieuwerburgh F."/>
            <person name="Deforce D."/>
            <person name="Chang C."/>
            <person name="Karol K.G."/>
            <person name="Hedrich R."/>
            <person name="Ulvskov P."/>
            <person name="Glockner G."/>
            <person name="Delwiche C.F."/>
            <person name="Petrasek J."/>
            <person name="Van de Peer Y."/>
            <person name="Friml J."/>
            <person name="Beilby M."/>
            <person name="Dolan L."/>
            <person name="Kohara Y."/>
            <person name="Sugano S."/>
            <person name="Fujiyama A."/>
            <person name="Delaux P.-M."/>
            <person name="Quint M."/>
            <person name="TheiBen G."/>
            <person name="Hagemann M."/>
            <person name="Harholt J."/>
            <person name="Dunand C."/>
            <person name="Zachgo S."/>
            <person name="Langdale J."/>
            <person name="Maumus F."/>
            <person name="Straeten D.V.D."/>
            <person name="Gould S.B."/>
            <person name="Rensing S.A."/>
        </authorList>
    </citation>
    <scope>NUCLEOTIDE SEQUENCE [LARGE SCALE GENOMIC DNA]</scope>
    <source>
        <strain evidence="2 3">S276</strain>
    </source>
</reference>
<evidence type="ECO:0000256" key="1">
    <source>
        <dbReference type="SAM" id="MobiDB-lite"/>
    </source>
</evidence>
<sequence length="253" mass="27162">METARVEIAAVEATALEKAAVETTVVASAATETVEAVETAAAETAAAETVAVETTAVETAVAETAAVEIAAVETAVAADEQAGAGQERRGAKKKVDDAGTIAAFYPGGRGINVEYYAGPYSPPAGLPSGGNASNSTLIQAPRVITDLMEVTEEMLEYTYVKKLQAYFVPPTTGHYQFSMYSDYSGYRSTRPEEGEVQQDKVRRSPIRARRVEEEKIKGTPATQAERKGYKQCKLTATPPEDWQIQGTELRRKM</sequence>
<organism evidence="2 3">
    <name type="scientific">Chara braunii</name>
    <name type="common">Braun's stonewort</name>
    <dbReference type="NCBI Taxonomy" id="69332"/>
    <lineage>
        <taxon>Eukaryota</taxon>
        <taxon>Viridiplantae</taxon>
        <taxon>Streptophyta</taxon>
        <taxon>Charophyceae</taxon>
        <taxon>Charales</taxon>
        <taxon>Characeae</taxon>
        <taxon>Chara</taxon>
    </lineage>
</organism>
<evidence type="ECO:0000313" key="2">
    <source>
        <dbReference type="EMBL" id="GBG74458.1"/>
    </source>
</evidence>
<dbReference type="Proteomes" id="UP000265515">
    <property type="component" value="Unassembled WGS sequence"/>
</dbReference>
<dbReference type="EMBL" id="BFEA01000203">
    <property type="protein sequence ID" value="GBG74458.1"/>
    <property type="molecule type" value="Genomic_DNA"/>
</dbReference>
<feature type="region of interest" description="Disordered" evidence="1">
    <location>
        <begin position="214"/>
        <end position="253"/>
    </location>
</feature>
<protein>
    <submittedName>
        <fullName evidence="2">Uncharacterized protein</fullName>
    </submittedName>
</protein>
<proteinExistence type="predicted"/>
<accession>A0A388KWS1</accession>
<evidence type="ECO:0000313" key="3">
    <source>
        <dbReference type="Proteomes" id="UP000265515"/>
    </source>
</evidence>
<name>A0A388KWS1_CHABU</name>
<dbReference type="AlphaFoldDB" id="A0A388KWS1"/>